<proteinExistence type="predicted"/>
<organism evidence="1 2">
    <name type="scientific">Solanum commersonii</name>
    <name type="common">Commerson's wild potato</name>
    <name type="synonym">Commerson's nightshade</name>
    <dbReference type="NCBI Taxonomy" id="4109"/>
    <lineage>
        <taxon>Eukaryota</taxon>
        <taxon>Viridiplantae</taxon>
        <taxon>Streptophyta</taxon>
        <taxon>Embryophyta</taxon>
        <taxon>Tracheophyta</taxon>
        <taxon>Spermatophyta</taxon>
        <taxon>Magnoliopsida</taxon>
        <taxon>eudicotyledons</taxon>
        <taxon>Gunneridae</taxon>
        <taxon>Pentapetalae</taxon>
        <taxon>asterids</taxon>
        <taxon>lamiids</taxon>
        <taxon>Solanales</taxon>
        <taxon>Solanaceae</taxon>
        <taxon>Solanoideae</taxon>
        <taxon>Solaneae</taxon>
        <taxon>Solanum</taxon>
    </lineage>
</organism>
<protein>
    <submittedName>
        <fullName evidence="1">Uncharacterized protein</fullName>
    </submittedName>
</protein>
<dbReference type="Proteomes" id="UP000824120">
    <property type="component" value="Chromosome 3"/>
</dbReference>
<evidence type="ECO:0000313" key="2">
    <source>
        <dbReference type="Proteomes" id="UP000824120"/>
    </source>
</evidence>
<accession>A0A9J6A003</accession>
<comment type="caution">
    <text evidence="1">The sequence shown here is derived from an EMBL/GenBank/DDBJ whole genome shotgun (WGS) entry which is preliminary data.</text>
</comment>
<reference evidence="1 2" key="1">
    <citation type="submission" date="2020-09" db="EMBL/GenBank/DDBJ databases">
        <title>De no assembly of potato wild relative species, Solanum commersonii.</title>
        <authorList>
            <person name="Cho K."/>
        </authorList>
    </citation>
    <scope>NUCLEOTIDE SEQUENCE [LARGE SCALE GENOMIC DNA]</scope>
    <source>
        <strain evidence="1">LZ3.2</strain>
        <tissue evidence="1">Leaf</tissue>
    </source>
</reference>
<dbReference type="EMBL" id="JACXVP010000003">
    <property type="protein sequence ID" value="KAG5617618.1"/>
    <property type="molecule type" value="Genomic_DNA"/>
</dbReference>
<keyword evidence="2" id="KW-1185">Reference proteome</keyword>
<sequence>MVQEYRVGHFLFNGSTKILSCRLGFKPIIQKSPSATGSVESLQCKEGLVKRSDKAEKPKEIPTYAH</sequence>
<dbReference type="AlphaFoldDB" id="A0A9J6A003"/>
<evidence type="ECO:0000313" key="1">
    <source>
        <dbReference type="EMBL" id="KAG5617618.1"/>
    </source>
</evidence>
<gene>
    <name evidence="1" type="ORF">H5410_017442</name>
</gene>
<name>A0A9J6A003_SOLCO</name>